<dbReference type="GO" id="GO:0046813">
    <property type="term" value="P:receptor-mediated virion attachment to host cell"/>
    <property type="evidence" value="ECO:0007669"/>
    <property type="project" value="TreeGrafter"/>
</dbReference>
<evidence type="ECO:0000256" key="4">
    <source>
        <dbReference type="SAM" id="MobiDB-lite"/>
    </source>
</evidence>
<dbReference type="Proteomes" id="UP000824108">
    <property type="component" value="Unassembled WGS sequence"/>
</dbReference>
<evidence type="ECO:0000313" key="5">
    <source>
        <dbReference type="EMBL" id="HIZ92011.1"/>
    </source>
</evidence>
<feature type="repeat" description="TPR" evidence="3">
    <location>
        <begin position="230"/>
        <end position="263"/>
    </location>
</feature>
<evidence type="ECO:0000256" key="1">
    <source>
        <dbReference type="ARBA" id="ARBA00022737"/>
    </source>
</evidence>
<dbReference type="AlphaFoldDB" id="A0A9D2GZG5"/>
<dbReference type="SMART" id="SM00028">
    <property type="entry name" value="TPR"/>
    <property type="match status" value="7"/>
</dbReference>
<gene>
    <name evidence="5" type="ORF">H9807_07845</name>
</gene>
<reference evidence="5" key="1">
    <citation type="journal article" date="2021" name="PeerJ">
        <title>Extensive microbial diversity within the chicken gut microbiome revealed by metagenomics and culture.</title>
        <authorList>
            <person name="Gilroy R."/>
            <person name="Ravi A."/>
            <person name="Getino M."/>
            <person name="Pursley I."/>
            <person name="Horton D.L."/>
            <person name="Alikhan N.F."/>
            <person name="Baker D."/>
            <person name="Gharbi K."/>
            <person name="Hall N."/>
            <person name="Watson M."/>
            <person name="Adriaenssens E.M."/>
            <person name="Foster-Nyarko E."/>
            <person name="Jarju S."/>
            <person name="Secka A."/>
            <person name="Antonio M."/>
            <person name="Oren A."/>
            <person name="Chaudhuri R.R."/>
            <person name="La Ragione R."/>
            <person name="Hildebrand F."/>
            <person name="Pallen M.J."/>
        </authorList>
    </citation>
    <scope>NUCLEOTIDE SEQUENCE</scope>
    <source>
        <strain evidence="5">CHK118-2852</strain>
    </source>
</reference>
<dbReference type="Pfam" id="PF13181">
    <property type="entry name" value="TPR_8"/>
    <property type="match status" value="1"/>
</dbReference>
<organism evidence="5 6">
    <name type="scientific">Candidatus Bacteroides merdavium</name>
    <dbReference type="NCBI Taxonomy" id="2838472"/>
    <lineage>
        <taxon>Bacteria</taxon>
        <taxon>Pseudomonadati</taxon>
        <taxon>Bacteroidota</taxon>
        <taxon>Bacteroidia</taxon>
        <taxon>Bacteroidales</taxon>
        <taxon>Bacteroidaceae</taxon>
        <taxon>Bacteroides</taxon>
    </lineage>
</organism>
<dbReference type="GO" id="GO:0009279">
    <property type="term" value="C:cell outer membrane"/>
    <property type="evidence" value="ECO:0007669"/>
    <property type="project" value="TreeGrafter"/>
</dbReference>
<accession>A0A9D2GZG5</accession>
<protein>
    <submittedName>
        <fullName evidence="5">Tetratricopeptide repeat protein</fullName>
    </submittedName>
</protein>
<dbReference type="Pfam" id="PF13432">
    <property type="entry name" value="TPR_16"/>
    <property type="match status" value="1"/>
</dbReference>
<dbReference type="PROSITE" id="PS50005">
    <property type="entry name" value="TPR"/>
    <property type="match status" value="4"/>
</dbReference>
<dbReference type="InterPro" id="IPR019734">
    <property type="entry name" value="TPR_rpt"/>
</dbReference>
<reference evidence="5" key="2">
    <citation type="submission" date="2021-04" db="EMBL/GenBank/DDBJ databases">
        <authorList>
            <person name="Gilroy R."/>
        </authorList>
    </citation>
    <scope>NUCLEOTIDE SEQUENCE</scope>
    <source>
        <strain evidence="5">CHK118-2852</strain>
    </source>
</reference>
<dbReference type="EMBL" id="DXAV01000063">
    <property type="protein sequence ID" value="HIZ92011.1"/>
    <property type="molecule type" value="Genomic_DNA"/>
</dbReference>
<name>A0A9D2GZG5_9BACE</name>
<dbReference type="SUPFAM" id="SSF81901">
    <property type="entry name" value="HCP-like"/>
    <property type="match status" value="1"/>
</dbReference>
<feature type="compositionally biased region" description="Polar residues" evidence="4">
    <location>
        <begin position="303"/>
        <end position="319"/>
    </location>
</feature>
<dbReference type="PANTHER" id="PTHR44858">
    <property type="entry name" value="TETRATRICOPEPTIDE REPEAT PROTEIN 6"/>
    <property type="match status" value="1"/>
</dbReference>
<feature type="repeat" description="TPR" evidence="3">
    <location>
        <begin position="264"/>
        <end position="297"/>
    </location>
</feature>
<sequence>MGFFKSFFSGKTSTPEEEQQKNKQKNFDIFKYDGMRAQRMGRTDYAIKCFQEALALQEDFETMGYLVQVYTQTNQLDEARRLLERMTEMEPTHANTFLNLANICFVQEDYPAMAEAARKAIAIEEGNAMGHYLLGKATDGQGDGIMCIAHLTKAILLKDDFTEARLLRAEALLKMQQYKEATEDIDAILSQDPDEESALLLRGRIKEATGQPEEAEADFRKVTEDNPFNEQAYLCLGQLYIGQKKLTEAIALFDEAIELNPNFAKAYHERGRAKLLNGDKDGATEDLKKELELNPKEGETFNGEYNNQPGGRQTNILGL</sequence>
<feature type="repeat" description="TPR" evidence="3">
    <location>
        <begin position="60"/>
        <end position="93"/>
    </location>
</feature>
<feature type="region of interest" description="Disordered" evidence="4">
    <location>
        <begin position="1"/>
        <end position="23"/>
    </location>
</feature>
<evidence type="ECO:0000256" key="3">
    <source>
        <dbReference type="PROSITE-ProRule" id="PRU00339"/>
    </source>
</evidence>
<dbReference type="PANTHER" id="PTHR44858:SF1">
    <property type="entry name" value="UDP-N-ACETYLGLUCOSAMINE--PEPTIDE N-ACETYLGLUCOSAMINYLTRANSFERASE SPINDLY-RELATED"/>
    <property type="match status" value="1"/>
</dbReference>
<evidence type="ECO:0000313" key="6">
    <source>
        <dbReference type="Proteomes" id="UP000824108"/>
    </source>
</evidence>
<evidence type="ECO:0000256" key="2">
    <source>
        <dbReference type="ARBA" id="ARBA00022803"/>
    </source>
</evidence>
<dbReference type="Pfam" id="PF14559">
    <property type="entry name" value="TPR_19"/>
    <property type="match status" value="1"/>
</dbReference>
<dbReference type="Gene3D" id="1.25.40.10">
    <property type="entry name" value="Tetratricopeptide repeat domain"/>
    <property type="match status" value="3"/>
</dbReference>
<dbReference type="PROSITE" id="PS50293">
    <property type="entry name" value="TPR_REGION"/>
    <property type="match status" value="1"/>
</dbReference>
<keyword evidence="1" id="KW-0677">Repeat</keyword>
<dbReference type="InterPro" id="IPR050498">
    <property type="entry name" value="Ycf3"/>
</dbReference>
<keyword evidence="2 3" id="KW-0802">TPR repeat</keyword>
<comment type="caution">
    <text evidence="5">The sequence shown here is derived from an EMBL/GenBank/DDBJ whole genome shotgun (WGS) entry which is preliminary data.</text>
</comment>
<feature type="region of interest" description="Disordered" evidence="4">
    <location>
        <begin position="297"/>
        <end position="319"/>
    </location>
</feature>
<feature type="repeat" description="TPR" evidence="3">
    <location>
        <begin position="162"/>
        <end position="195"/>
    </location>
</feature>
<dbReference type="InterPro" id="IPR011990">
    <property type="entry name" value="TPR-like_helical_dom_sf"/>
</dbReference>
<proteinExistence type="predicted"/>
<feature type="compositionally biased region" description="Low complexity" evidence="4">
    <location>
        <begin position="1"/>
        <end position="13"/>
    </location>
</feature>